<protein>
    <submittedName>
        <fullName evidence="1">Uncharacterized protein</fullName>
    </submittedName>
</protein>
<dbReference type="PANTHER" id="PTHR31901:SF61">
    <property type="entry name" value="AUXIN-RESPONSIVE GH3 FAMILY PROTEIN"/>
    <property type="match status" value="1"/>
</dbReference>
<dbReference type="EMBL" id="QGKX02001290">
    <property type="protein sequence ID" value="KAF3535015.1"/>
    <property type="molecule type" value="Genomic_DNA"/>
</dbReference>
<accession>A0A8S9PTL4</accession>
<dbReference type="GO" id="GO:0016881">
    <property type="term" value="F:acid-amino acid ligase activity"/>
    <property type="evidence" value="ECO:0007669"/>
    <property type="project" value="TreeGrafter"/>
</dbReference>
<sequence>MSLCSDLCDKLDENVLEELTSNVKQVQDNVLEEILTLNAGTEYLRRFLHGSSDKELFKKNVPVTTYEDVKLYIDRVANGEPFDVISGKPITGFLLR</sequence>
<gene>
    <name evidence="1" type="ORF">F2Q69_00019871</name>
</gene>
<comment type="caution">
    <text evidence="1">The sequence shown here is derived from an EMBL/GenBank/DDBJ whole genome shotgun (WGS) entry which is preliminary data.</text>
</comment>
<dbReference type="Proteomes" id="UP000712600">
    <property type="component" value="Unassembled WGS sequence"/>
</dbReference>
<dbReference type="Pfam" id="PF03321">
    <property type="entry name" value="GH3"/>
    <property type="match status" value="1"/>
</dbReference>
<dbReference type="AlphaFoldDB" id="A0A8S9PTL4"/>
<name>A0A8S9PTL4_BRACR</name>
<proteinExistence type="predicted"/>
<dbReference type="PANTHER" id="PTHR31901">
    <property type="entry name" value="GH3 DOMAIN-CONTAINING PROTEIN"/>
    <property type="match status" value="1"/>
</dbReference>
<dbReference type="GO" id="GO:0005737">
    <property type="term" value="C:cytoplasm"/>
    <property type="evidence" value="ECO:0007669"/>
    <property type="project" value="TreeGrafter"/>
</dbReference>
<evidence type="ECO:0000313" key="1">
    <source>
        <dbReference type="EMBL" id="KAF3535015.1"/>
    </source>
</evidence>
<evidence type="ECO:0000313" key="2">
    <source>
        <dbReference type="Proteomes" id="UP000712600"/>
    </source>
</evidence>
<reference evidence="1" key="1">
    <citation type="submission" date="2019-12" db="EMBL/GenBank/DDBJ databases">
        <title>Genome sequencing and annotation of Brassica cretica.</title>
        <authorList>
            <person name="Studholme D.J."/>
            <person name="Sarris P."/>
        </authorList>
    </citation>
    <scope>NUCLEOTIDE SEQUENCE</scope>
    <source>
        <strain evidence="1">PFS-109/04</strain>
        <tissue evidence="1">Leaf</tissue>
    </source>
</reference>
<organism evidence="1 2">
    <name type="scientific">Brassica cretica</name>
    <name type="common">Mustard</name>
    <dbReference type="NCBI Taxonomy" id="69181"/>
    <lineage>
        <taxon>Eukaryota</taxon>
        <taxon>Viridiplantae</taxon>
        <taxon>Streptophyta</taxon>
        <taxon>Embryophyta</taxon>
        <taxon>Tracheophyta</taxon>
        <taxon>Spermatophyta</taxon>
        <taxon>Magnoliopsida</taxon>
        <taxon>eudicotyledons</taxon>
        <taxon>Gunneridae</taxon>
        <taxon>Pentapetalae</taxon>
        <taxon>rosids</taxon>
        <taxon>malvids</taxon>
        <taxon>Brassicales</taxon>
        <taxon>Brassicaceae</taxon>
        <taxon>Brassiceae</taxon>
        <taxon>Brassica</taxon>
    </lineage>
</organism>
<dbReference type="InterPro" id="IPR004993">
    <property type="entry name" value="GH3"/>
</dbReference>